<dbReference type="RefSeq" id="WP_307624511.1">
    <property type="nucleotide sequence ID" value="NZ_JAUSZS010000002.1"/>
</dbReference>
<organism evidence="4 5">
    <name type="scientific">Streptomyces turgidiscabies</name>
    <dbReference type="NCBI Taxonomy" id="85558"/>
    <lineage>
        <taxon>Bacteria</taxon>
        <taxon>Bacillati</taxon>
        <taxon>Actinomycetota</taxon>
        <taxon>Actinomycetes</taxon>
        <taxon>Kitasatosporales</taxon>
        <taxon>Streptomycetaceae</taxon>
        <taxon>Streptomyces</taxon>
    </lineage>
</organism>
<feature type="region of interest" description="Disordered" evidence="3">
    <location>
        <begin position="1"/>
        <end position="20"/>
    </location>
</feature>
<comment type="caution">
    <text evidence="4">The sequence shown here is derived from an EMBL/GenBank/DDBJ whole genome shotgun (WGS) entry which is preliminary data.</text>
</comment>
<sequence>MLSTDQTSAPSAELQKKPRPRRLGRALAVAGMAFALLGGTIGTASATPPQVVYCPQTCWQQQVPGGGNINPGMWQDANSSAAFWANYNIDWNHRTFGWHDLSPQWGHGWPAQAYGGTWYAYFEPNYSADRFIYYGGIFNDYNGTLTRQERARGASPNQAWSTLPNNTHFSPYVEYDIHMYTHSNPSGGRGQHRLVRNPNTGNVYATFDHYNTFHFLGRF</sequence>
<feature type="compositionally biased region" description="Polar residues" evidence="3">
    <location>
        <begin position="1"/>
        <end position="10"/>
    </location>
</feature>
<accession>A0ABU0RE05</accession>
<reference evidence="4 5" key="1">
    <citation type="submission" date="2023-07" db="EMBL/GenBank/DDBJ databases">
        <title>Comparative genomics of wheat-associated soil bacteria to identify genetic determinants of phenazine resistance.</title>
        <authorList>
            <person name="Mouncey N."/>
        </authorList>
    </citation>
    <scope>NUCLEOTIDE SEQUENCE [LARGE SCALE GENOMIC DNA]</scope>
    <source>
        <strain evidence="4 5">W2I16</strain>
    </source>
</reference>
<dbReference type="Gene3D" id="3.10.450.30">
    <property type="entry name" value="Microbial ribonucleases"/>
    <property type="match status" value="1"/>
</dbReference>
<dbReference type="InterPro" id="IPR016191">
    <property type="entry name" value="Ribonuclease/ribotoxin"/>
</dbReference>
<dbReference type="SUPFAM" id="SSF53933">
    <property type="entry name" value="Microbial ribonucleases"/>
    <property type="match status" value="1"/>
</dbReference>
<evidence type="ECO:0000256" key="2">
    <source>
        <dbReference type="ARBA" id="ARBA00022801"/>
    </source>
</evidence>
<keyword evidence="5" id="KW-1185">Reference proteome</keyword>
<proteinExistence type="predicted"/>
<evidence type="ECO:0000313" key="4">
    <source>
        <dbReference type="EMBL" id="MDQ0930207.1"/>
    </source>
</evidence>
<protein>
    <submittedName>
        <fullName evidence="4">Uncharacterized protein</fullName>
    </submittedName>
</protein>
<dbReference type="EMBL" id="JAUSZS010000002">
    <property type="protein sequence ID" value="MDQ0930207.1"/>
    <property type="molecule type" value="Genomic_DNA"/>
</dbReference>
<gene>
    <name evidence="4" type="ORF">QFZ49_000114</name>
</gene>
<evidence type="ECO:0000256" key="3">
    <source>
        <dbReference type="SAM" id="MobiDB-lite"/>
    </source>
</evidence>
<evidence type="ECO:0000313" key="5">
    <source>
        <dbReference type="Proteomes" id="UP001223072"/>
    </source>
</evidence>
<dbReference type="Proteomes" id="UP001223072">
    <property type="component" value="Unassembled WGS sequence"/>
</dbReference>
<keyword evidence="1" id="KW-0540">Nuclease</keyword>
<evidence type="ECO:0000256" key="1">
    <source>
        <dbReference type="ARBA" id="ARBA00022722"/>
    </source>
</evidence>
<name>A0ABU0RE05_9ACTN</name>
<keyword evidence="2" id="KW-0378">Hydrolase</keyword>